<keyword evidence="2" id="KW-1185">Reference proteome</keyword>
<dbReference type="InterPro" id="IPR010985">
    <property type="entry name" value="Ribbon_hlx_hlx"/>
</dbReference>
<dbReference type="RefSeq" id="WP_015228549.1">
    <property type="nucleotide sequence ID" value="NC_019780.1"/>
</dbReference>
<dbReference type="Proteomes" id="UP000010482">
    <property type="component" value="Chromosome"/>
</dbReference>
<evidence type="ECO:0008006" key="3">
    <source>
        <dbReference type="Google" id="ProtNLM"/>
    </source>
</evidence>
<dbReference type="KEGG" id="dsl:Dacsa_0785"/>
<sequence>MAQLILDKIPPHLWARLEKLATQNNRSVEAEATELLA</sequence>
<evidence type="ECO:0000313" key="1">
    <source>
        <dbReference type="EMBL" id="AFZ49537.1"/>
    </source>
</evidence>
<dbReference type="GO" id="GO:0006355">
    <property type="term" value="P:regulation of DNA-templated transcription"/>
    <property type="evidence" value="ECO:0007669"/>
    <property type="project" value="InterPro"/>
</dbReference>
<evidence type="ECO:0000313" key="2">
    <source>
        <dbReference type="Proteomes" id="UP000010482"/>
    </source>
</evidence>
<proteinExistence type="predicted"/>
<dbReference type="EMBL" id="CP003944">
    <property type="protein sequence ID" value="AFZ49537.1"/>
    <property type="molecule type" value="Genomic_DNA"/>
</dbReference>
<accession>K9YSQ5</accession>
<reference evidence="1" key="1">
    <citation type="submission" date="2012-04" db="EMBL/GenBank/DDBJ databases">
        <title>Finished genome of Dactylococcopsis salina PCC 8305.</title>
        <authorList>
            <consortium name="US DOE Joint Genome Institute"/>
            <person name="Gugger M."/>
            <person name="Coursin T."/>
            <person name="Rippka R."/>
            <person name="Tandeau De Marsac N."/>
            <person name="Huntemann M."/>
            <person name="Wei C.-L."/>
            <person name="Han J."/>
            <person name="Detter J.C."/>
            <person name="Han C."/>
            <person name="Tapia R."/>
            <person name="Daligault H."/>
            <person name="Chen A."/>
            <person name="Krypides N."/>
            <person name="Mavromatis K."/>
            <person name="Markowitz V."/>
            <person name="Szeto E."/>
            <person name="Ivanova N."/>
            <person name="Ovchinnikova G."/>
            <person name="Pagani I."/>
            <person name="Pati A."/>
            <person name="Goodwin L."/>
            <person name="Peters L."/>
            <person name="Pitluck S."/>
            <person name="Woyke T."/>
            <person name="Kerfeld C."/>
        </authorList>
    </citation>
    <scope>NUCLEOTIDE SEQUENCE [LARGE SCALE GENOMIC DNA]</scope>
    <source>
        <strain evidence="1">PCC 8305</strain>
    </source>
</reference>
<dbReference type="HOGENOM" id="CLU_3342818_0_0_3"/>
<protein>
    <recommendedName>
        <fullName evidence="3">Arc-like DNA binding domain-containing protein</fullName>
    </recommendedName>
</protein>
<organism evidence="1 2">
    <name type="scientific">Dactylococcopsis salina (strain PCC 8305)</name>
    <name type="common">Myxobactron salinum</name>
    <dbReference type="NCBI Taxonomy" id="13035"/>
    <lineage>
        <taxon>Bacteria</taxon>
        <taxon>Bacillati</taxon>
        <taxon>Cyanobacteriota</taxon>
        <taxon>Cyanophyceae</taxon>
        <taxon>Nodosilineales</taxon>
        <taxon>Cymatolegaceae</taxon>
        <taxon>Dactylococcopsis</taxon>
    </lineage>
</organism>
<name>K9YSQ5_DACS8</name>
<dbReference type="AlphaFoldDB" id="K9YSQ5"/>
<dbReference type="SUPFAM" id="SSF47598">
    <property type="entry name" value="Ribbon-helix-helix"/>
    <property type="match status" value="1"/>
</dbReference>
<gene>
    <name evidence="1" type="ORF">Dacsa_0785</name>
</gene>